<dbReference type="Gene3D" id="3.40.50.300">
    <property type="entry name" value="P-loop containing nucleotide triphosphate hydrolases"/>
    <property type="match status" value="1"/>
</dbReference>
<dbReference type="InterPro" id="IPR017871">
    <property type="entry name" value="ABC_transporter-like_CS"/>
</dbReference>
<feature type="transmembrane region" description="Helical" evidence="7">
    <location>
        <begin position="133"/>
        <end position="152"/>
    </location>
</feature>
<feature type="transmembrane region" description="Helical" evidence="7">
    <location>
        <begin position="158"/>
        <end position="175"/>
    </location>
</feature>
<dbReference type="GO" id="GO:0005886">
    <property type="term" value="C:plasma membrane"/>
    <property type="evidence" value="ECO:0007669"/>
    <property type="project" value="UniProtKB-SubCell"/>
</dbReference>
<keyword evidence="5 7" id="KW-1133">Transmembrane helix</keyword>
<dbReference type="SUPFAM" id="SSF90123">
    <property type="entry name" value="ABC transporter transmembrane region"/>
    <property type="match status" value="1"/>
</dbReference>
<dbReference type="InterPro" id="IPR027417">
    <property type="entry name" value="P-loop_NTPase"/>
</dbReference>
<dbReference type="PANTHER" id="PTHR24221">
    <property type="entry name" value="ATP-BINDING CASSETTE SUB-FAMILY B"/>
    <property type="match status" value="1"/>
</dbReference>
<feature type="domain" description="ABC transmembrane type-1" evidence="9">
    <location>
        <begin position="28"/>
        <end position="301"/>
    </location>
</feature>
<dbReference type="InterPro" id="IPR039421">
    <property type="entry name" value="Type_1_exporter"/>
</dbReference>
<feature type="domain" description="ABC transporter" evidence="8">
    <location>
        <begin position="332"/>
        <end position="565"/>
    </location>
</feature>
<evidence type="ECO:0000256" key="2">
    <source>
        <dbReference type="ARBA" id="ARBA00022692"/>
    </source>
</evidence>
<evidence type="ECO:0000256" key="7">
    <source>
        <dbReference type="SAM" id="Phobius"/>
    </source>
</evidence>
<comment type="subcellular location">
    <subcellularLocation>
        <location evidence="1">Cell membrane</location>
        <topology evidence="1">Multi-pass membrane protein</topology>
    </subcellularLocation>
</comment>
<name>A0A1G7EN45_9PROT</name>
<dbReference type="GO" id="GO:0005524">
    <property type="term" value="F:ATP binding"/>
    <property type="evidence" value="ECO:0007669"/>
    <property type="project" value="UniProtKB-KW"/>
</dbReference>
<dbReference type="STRING" id="69960.SAMN05421720_109139"/>
<dbReference type="GO" id="GO:0034040">
    <property type="term" value="F:ATPase-coupled lipid transmembrane transporter activity"/>
    <property type="evidence" value="ECO:0007669"/>
    <property type="project" value="TreeGrafter"/>
</dbReference>
<evidence type="ECO:0000256" key="1">
    <source>
        <dbReference type="ARBA" id="ARBA00004651"/>
    </source>
</evidence>
<evidence type="ECO:0000256" key="6">
    <source>
        <dbReference type="ARBA" id="ARBA00023136"/>
    </source>
</evidence>
<feature type="transmembrane region" description="Helical" evidence="7">
    <location>
        <begin position="57"/>
        <end position="85"/>
    </location>
</feature>
<evidence type="ECO:0000259" key="8">
    <source>
        <dbReference type="PROSITE" id="PS50893"/>
    </source>
</evidence>
<keyword evidence="4 10" id="KW-0067">ATP-binding</keyword>
<dbReference type="SUPFAM" id="SSF52540">
    <property type="entry name" value="P-loop containing nucleoside triphosphate hydrolases"/>
    <property type="match status" value="1"/>
</dbReference>
<evidence type="ECO:0000256" key="4">
    <source>
        <dbReference type="ARBA" id="ARBA00022840"/>
    </source>
</evidence>
<dbReference type="PROSITE" id="PS50893">
    <property type="entry name" value="ABC_TRANSPORTER_2"/>
    <property type="match status" value="1"/>
</dbReference>
<keyword evidence="2 7" id="KW-0812">Transmembrane</keyword>
<keyword evidence="6 7" id="KW-0472">Membrane</keyword>
<dbReference type="GO" id="GO:0140359">
    <property type="term" value="F:ABC-type transporter activity"/>
    <property type="evidence" value="ECO:0007669"/>
    <property type="project" value="InterPro"/>
</dbReference>
<dbReference type="PROSITE" id="PS50929">
    <property type="entry name" value="ABC_TM1F"/>
    <property type="match status" value="1"/>
</dbReference>
<dbReference type="InterPro" id="IPR003593">
    <property type="entry name" value="AAA+_ATPase"/>
</dbReference>
<dbReference type="InterPro" id="IPR003439">
    <property type="entry name" value="ABC_transporter-like_ATP-bd"/>
</dbReference>
<evidence type="ECO:0000256" key="3">
    <source>
        <dbReference type="ARBA" id="ARBA00022741"/>
    </source>
</evidence>
<dbReference type="EMBL" id="FNAP01000009">
    <property type="protein sequence ID" value="SDE65108.1"/>
    <property type="molecule type" value="Genomic_DNA"/>
</dbReference>
<dbReference type="Gene3D" id="1.20.1560.10">
    <property type="entry name" value="ABC transporter type 1, transmembrane domain"/>
    <property type="match status" value="1"/>
</dbReference>
<sequence>MIAAYLRLIGPLHRRRLGGVLAAKVLDAMMAGAPFVLVYLVLRAVMSPDGLAEVRPWWIGALLGVFLARAAVGLWASAAGMRLALDVSRDLRARTVAHAGCLSLGDLDAGRADDLSTIIAQDIPTLQMAPTQALPGVILHTVFPVLLVTGLAVLEPRLALVLAVAAPLCVGLMALSRRHALRLNRERADGFGTLTLRLVEYIEGLPVYRVLGAAGRRHAALAGAVEVLRAVNRRLVTRLTPLLFANALVIEGAVAAVLILSLVLLVGGALPAETVLIFVVAGVRIGESLRALMGLVDLIEGLGVSVERVRRLLDTPAMTEGTDTTPPARGAVAFRSVSWSCGDRPILRDIALDADPGTFTALVGASGSGKSSILRLLAAYGPADRGAILVDGRDVRTYRSDAYWRGVVLAPQQAFVFDASVANNIALADPDASPDRIATAAEIAGCAALVQDRAGDDGPSLGDDGARVSGGEAQRIALARLLLTRAPVLLLDEATSALDFETEAQVWRRFREATRDRTLIAAAHRLRTVRDADQILVVDGGRIVERGRHEDLLAVGGSYARLWAADAITPNTLEEPAWSA</sequence>
<accession>A0A1G7EN45</accession>
<keyword evidence="11" id="KW-1185">Reference proteome</keyword>
<dbReference type="Proteomes" id="UP000199412">
    <property type="component" value="Unassembled WGS sequence"/>
</dbReference>
<dbReference type="OrthoDB" id="9804259at2"/>
<feature type="transmembrane region" description="Helical" evidence="7">
    <location>
        <begin position="243"/>
        <end position="270"/>
    </location>
</feature>
<dbReference type="Pfam" id="PF00005">
    <property type="entry name" value="ABC_tran"/>
    <property type="match status" value="1"/>
</dbReference>
<dbReference type="InterPro" id="IPR036640">
    <property type="entry name" value="ABC1_TM_sf"/>
</dbReference>
<proteinExistence type="predicted"/>
<organism evidence="10 11">
    <name type="scientific">Rhodospira trueperi</name>
    <dbReference type="NCBI Taxonomy" id="69960"/>
    <lineage>
        <taxon>Bacteria</taxon>
        <taxon>Pseudomonadati</taxon>
        <taxon>Pseudomonadota</taxon>
        <taxon>Alphaproteobacteria</taxon>
        <taxon>Rhodospirillales</taxon>
        <taxon>Rhodospirillaceae</taxon>
        <taxon>Rhodospira</taxon>
    </lineage>
</organism>
<feature type="transmembrane region" description="Helical" evidence="7">
    <location>
        <begin position="21"/>
        <end position="45"/>
    </location>
</feature>
<gene>
    <name evidence="10" type="ORF">SAMN05421720_109139</name>
</gene>
<evidence type="ECO:0000256" key="5">
    <source>
        <dbReference type="ARBA" id="ARBA00022989"/>
    </source>
</evidence>
<dbReference type="GO" id="GO:0016887">
    <property type="term" value="F:ATP hydrolysis activity"/>
    <property type="evidence" value="ECO:0007669"/>
    <property type="project" value="InterPro"/>
</dbReference>
<evidence type="ECO:0000313" key="10">
    <source>
        <dbReference type="EMBL" id="SDE65108.1"/>
    </source>
</evidence>
<dbReference type="PROSITE" id="PS00211">
    <property type="entry name" value="ABC_TRANSPORTER_1"/>
    <property type="match status" value="1"/>
</dbReference>
<dbReference type="SMART" id="SM00382">
    <property type="entry name" value="AAA"/>
    <property type="match status" value="1"/>
</dbReference>
<evidence type="ECO:0000313" key="11">
    <source>
        <dbReference type="Proteomes" id="UP000199412"/>
    </source>
</evidence>
<dbReference type="InterPro" id="IPR011527">
    <property type="entry name" value="ABC1_TM_dom"/>
</dbReference>
<dbReference type="PANTHER" id="PTHR24221:SF654">
    <property type="entry name" value="ATP-BINDING CASSETTE SUB-FAMILY B MEMBER 6"/>
    <property type="match status" value="1"/>
</dbReference>
<keyword evidence="3" id="KW-0547">Nucleotide-binding</keyword>
<protein>
    <submittedName>
        <fullName evidence="10">ATP-binding cassette, subfamily B</fullName>
    </submittedName>
</protein>
<reference evidence="10 11" key="1">
    <citation type="submission" date="2016-10" db="EMBL/GenBank/DDBJ databases">
        <authorList>
            <person name="de Groot N.N."/>
        </authorList>
    </citation>
    <scope>NUCLEOTIDE SEQUENCE [LARGE SCALE GENOMIC DNA]</scope>
    <source>
        <strain evidence="10 11">ATCC 700224</strain>
    </source>
</reference>
<evidence type="ECO:0000259" key="9">
    <source>
        <dbReference type="PROSITE" id="PS50929"/>
    </source>
</evidence>
<dbReference type="AlphaFoldDB" id="A0A1G7EN45"/>
<dbReference type="Pfam" id="PF00664">
    <property type="entry name" value="ABC_membrane"/>
    <property type="match status" value="1"/>
</dbReference>
<dbReference type="RefSeq" id="WP_092786904.1">
    <property type="nucleotide sequence ID" value="NZ_FNAP01000009.1"/>
</dbReference>